<dbReference type="EMBL" id="JAAXOU010000040">
    <property type="protein sequence ID" value="NKY13811.1"/>
    <property type="molecule type" value="Genomic_DNA"/>
</dbReference>
<evidence type="ECO:0000313" key="1">
    <source>
        <dbReference type="EMBL" id="NKY13811.1"/>
    </source>
</evidence>
<reference evidence="1 2" key="1">
    <citation type="submission" date="2020-04" db="EMBL/GenBank/DDBJ databases">
        <title>MicrobeNet Type strains.</title>
        <authorList>
            <person name="Nicholson A.C."/>
        </authorList>
    </citation>
    <scope>NUCLEOTIDE SEQUENCE [LARGE SCALE GENOMIC DNA]</scope>
    <source>
        <strain evidence="1 2">DSM 40738</strain>
    </source>
</reference>
<organism evidence="1 2">
    <name type="scientific">Streptomyces somaliensis (strain ATCC 33201 / DSM 40738 / JCM 12659 / KCTC 9044 / NCTC 11332 / NRRL B-12077 / IP 733)</name>
    <dbReference type="NCBI Taxonomy" id="1134445"/>
    <lineage>
        <taxon>Bacteria</taxon>
        <taxon>Bacillati</taxon>
        <taxon>Actinomycetota</taxon>
        <taxon>Actinomycetes</taxon>
        <taxon>Kitasatosporales</taxon>
        <taxon>Streptomycetaceae</taxon>
        <taxon>Streptomyces</taxon>
    </lineage>
</organism>
<dbReference type="AlphaFoldDB" id="A0AA44DCS1"/>
<accession>A0AA44DCS1</accession>
<comment type="caution">
    <text evidence="1">The sequence shown here is derived from an EMBL/GenBank/DDBJ whole genome shotgun (WGS) entry which is preliminary data.</text>
</comment>
<proteinExistence type="predicted"/>
<dbReference type="Proteomes" id="UP000570003">
    <property type="component" value="Unassembled WGS sequence"/>
</dbReference>
<sequence length="80" mass="8273">MARTGRQRRTDDRVREAERACGELGEALEAAGVRLPSLGLDPVSCAGSAPLGLIELGRCNVETARALAAALRSRTAGGTP</sequence>
<evidence type="ECO:0000313" key="2">
    <source>
        <dbReference type="Proteomes" id="UP000570003"/>
    </source>
</evidence>
<protein>
    <submittedName>
        <fullName evidence="1">Uncharacterized protein</fullName>
    </submittedName>
</protein>
<name>A0AA44DCS1_STRE0</name>
<gene>
    <name evidence="1" type="ORF">HGA06_06430</name>
</gene>
<dbReference type="RefSeq" id="WP_168438054.1">
    <property type="nucleotide sequence ID" value="NZ_JAAXOU010000040.1"/>
</dbReference>
<keyword evidence="2" id="KW-1185">Reference proteome</keyword>